<evidence type="ECO:0000256" key="1">
    <source>
        <dbReference type="SAM" id="Phobius"/>
    </source>
</evidence>
<evidence type="ECO:0008006" key="4">
    <source>
        <dbReference type="Google" id="ProtNLM"/>
    </source>
</evidence>
<proteinExistence type="predicted"/>
<sequence>MGTDTTERLLANDVSEGFSKNEVFILRINPNRKVAFYVHALILYSLFLLGTFGQQPFLDYLEKSSEAEMVEELLPSMRELAQQGKPAAAVWLLKHDWETSKASGFSAITDAALTGDPESMFTYGVLQYDLERFDVGRVWIEKAAAEGYPTAVRFLQHSDQ</sequence>
<keyword evidence="1" id="KW-0472">Membrane</keyword>
<evidence type="ECO:0000313" key="3">
    <source>
        <dbReference type="Proteomes" id="UP000218731"/>
    </source>
</evidence>
<geneLocation type="plasmid" evidence="3">
    <name>pkf715a dna</name>
</geneLocation>
<name>A0A1L7NN49_PSEPU</name>
<gene>
    <name evidence="2" type="ORF">KF715C_pA3380</name>
</gene>
<keyword evidence="2" id="KW-0614">Plasmid</keyword>
<feature type="transmembrane region" description="Helical" evidence="1">
    <location>
        <begin position="34"/>
        <end position="53"/>
    </location>
</feature>
<dbReference type="AlphaFoldDB" id="A0A1L7NN49"/>
<organism evidence="2 3">
    <name type="scientific">Pseudomonas putida</name>
    <name type="common">Arthrobacter siderocapsulatus</name>
    <dbReference type="NCBI Taxonomy" id="303"/>
    <lineage>
        <taxon>Bacteria</taxon>
        <taxon>Pseudomonadati</taxon>
        <taxon>Pseudomonadota</taxon>
        <taxon>Gammaproteobacteria</taxon>
        <taxon>Pseudomonadales</taxon>
        <taxon>Pseudomonadaceae</taxon>
        <taxon>Pseudomonas</taxon>
    </lineage>
</organism>
<reference evidence="2 3" key="1">
    <citation type="submission" date="2015-11" db="EMBL/GenBank/DDBJ databases">
        <title>Complete genome sequencing of a biphenyl-degrading bacterium, Pseudomonas putida KF715 (=NBRC110667).</title>
        <authorList>
            <person name="Suenaga H."/>
            <person name="Fujihara N."/>
            <person name="Watanabe T."/>
            <person name="Hirose J."/>
            <person name="Kimura N."/>
            <person name="Yamazoe A."/>
            <person name="Hosoyama A."/>
            <person name="Shimodaira J."/>
            <person name="Furukawa K."/>
        </authorList>
    </citation>
    <scope>NUCLEOTIDE SEQUENCE [LARGE SCALE GENOMIC DNA]</scope>
    <source>
        <strain evidence="2 3">KF715</strain>
        <plasmid evidence="3">Plasmid pkf715a dna</plasmid>
    </source>
</reference>
<dbReference type="Proteomes" id="UP000218731">
    <property type="component" value="Plasmid pKF715A"/>
</dbReference>
<dbReference type="Gene3D" id="1.25.40.10">
    <property type="entry name" value="Tetratricopeptide repeat domain"/>
    <property type="match status" value="1"/>
</dbReference>
<dbReference type="InterPro" id="IPR011990">
    <property type="entry name" value="TPR-like_helical_dom_sf"/>
</dbReference>
<keyword evidence="1" id="KW-1133">Transmembrane helix</keyword>
<dbReference type="EMBL" id="AP015030">
    <property type="protein sequence ID" value="BAW26843.1"/>
    <property type="molecule type" value="Genomic_DNA"/>
</dbReference>
<accession>A0A1L7NN49</accession>
<evidence type="ECO:0000313" key="2">
    <source>
        <dbReference type="EMBL" id="BAW26843.1"/>
    </source>
</evidence>
<dbReference type="RefSeq" id="WP_020307634.1">
    <property type="nucleotide sequence ID" value="NZ_AP015030.1"/>
</dbReference>
<keyword evidence="1" id="KW-0812">Transmembrane</keyword>
<protein>
    <recommendedName>
        <fullName evidence="4">Sel1 repeat family protein</fullName>
    </recommendedName>
</protein>